<protein>
    <recommendedName>
        <fullName evidence="5">Putative glutamate--cysteine ligase 2</fullName>
        <ecNumber evidence="5">6.3.2.2</ecNumber>
    </recommendedName>
    <alternativeName>
        <fullName evidence="5">Gamma-glutamylcysteine synthetase 2</fullName>
        <shortName evidence="5">GCS 2</shortName>
        <shortName evidence="5">Gamma-GCS 2</shortName>
    </alternativeName>
</protein>
<dbReference type="InterPro" id="IPR050141">
    <property type="entry name" value="GCL_type2/YbdK_subfam"/>
</dbReference>
<accession>A0A5Q6S369</accession>
<dbReference type="InterPro" id="IPR011793">
    <property type="entry name" value="YbdK"/>
</dbReference>
<comment type="similarity">
    <text evidence="5">Belongs to the glutamate--cysteine ligase type 2 family. YbdK subfamily.</text>
</comment>
<dbReference type="Proteomes" id="UP000307768">
    <property type="component" value="Unassembled WGS sequence"/>
</dbReference>
<dbReference type="OrthoDB" id="9803842at2"/>
<dbReference type="GO" id="GO:0004357">
    <property type="term" value="F:glutamate-cysteine ligase activity"/>
    <property type="evidence" value="ECO:0007669"/>
    <property type="project" value="UniProtKB-EC"/>
</dbReference>
<dbReference type="GO" id="GO:0005524">
    <property type="term" value="F:ATP binding"/>
    <property type="evidence" value="ECO:0007669"/>
    <property type="project" value="UniProtKB-KW"/>
</dbReference>
<dbReference type="PANTHER" id="PTHR36510:SF1">
    <property type="entry name" value="GLUTAMATE--CYSTEINE LIGASE 2-RELATED"/>
    <property type="match status" value="1"/>
</dbReference>
<sequence>MRKIGIEEEMLLVDPATGRTTAVSERAVRRHDGDAEIEHELFLEQIETMTEPHALLADLAANLEEVRRQSVAAARSAGASLIASGTPPLLSGELSVTPKPRYERMIEEAGEIGRYAVVCGMHVHVDVDGDDEAVGVMDRIQPWLPIILAISANSPYSDGRETEYASWRSRSWTAWPTAGPVEPFGDPATYHRAVSELIASGAALDEGMIYFDARIARSLPTIEVRVADVCTDLRDGVLVAALVRALVETEARAWAEDRPTDPWRVELLRGARWQAARHGTAERLFDPGTRQLLPAGDVLANLVSHVAEALADAGDTDLVHEGLERIAQSGTGADHQRRIGVDGDLVAVVADLALRTDPDA</sequence>
<dbReference type="NCBIfam" id="NF010041">
    <property type="entry name" value="PRK13517.1-1"/>
    <property type="match status" value="1"/>
</dbReference>
<dbReference type="NCBIfam" id="TIGR02050">
    <property type="entry name" value="gshA_cyan_rel"/>
    <property type="match status" value="1"/>
</dbReference>
<comment type="function">
    <text evidence="5">ATP-dependent carboxylate-amine ligase which exhibits weak glutamate--cysteine ligase activity.</text>
</comment>
<dbReference type="EMBL" id="VDFQ02000001">
    <property type="protein sequence ID" value="KAA1424818.1"/>
    <property type="molecule type" value="Genomic_DNA"/>
</dbReference>
<dbReference type="EC" id="6.3.2.2" evidence="5"/>
<comment type="catalytic activity">
    <reaction evidence="4 5">
        <text>L-cysteine + L-glutamate + ATP = gamma-L-glutamyl-L-cysteine + ADP + phosphate + H(+)</text>
        <dbReference type="Rhea" id="RHEA:13285"/>
        <dbReference type="ChEBI" id="CHEBI:15378"/>
        <dbReference type="ChEBI" id="CHEBI:29985"/>
        <dbReference type="ChEBI" id="CHEBI:30616"/>
        <dbReference type="ChEBI" id="CHEBI:35235"/>
        <dbReference type="ChEBI" id="CHEBI:43474"/>
        <dbReference type="ChEBI" id="CHEBI:58173"/>
        <dbReference type="ChEBI" id="CHEBI:456216"/>
        <dbReference type="EC" id="6.3.2.2"/>
    </reaction>
</comment>
<dbReference type="PANTHER" id="PTHR36510">
    <property type="entry name" value="GLUTAMATE--CYSTEINE LIGASE 2-RELATED"/>
    <property type="match status" value="1"/>
</dbReference>
<reference evidence="6 7" key="1">
    <citation type="submission" date="2019-09" db="EMBL/GenBank/DDBJ databases">
        <title>Mumia zhuanghuii sp. nov. isolated from the intestinal contents of plateau pika (Ochotona curzoniae) in the Qinghai-Tibet plateau of China.</title>
        <authorList>
            <person name="Tian Z."/>
        </authorList>
    </citation>
    <scope>NUCLEOTIDE SEQUENCE [LARGE SCALE GENOMIC DNA]</scope>
    <source>
        <strain evidence="7">350</strain>
    </source>
</reference>
<organism evidence="6 7">
    <name type="scientific">Mumia zhuanghuii</name>
    <dbReference type="NCBI Taxonomy" id="2585211"/>
    <lineage>
        <taxon>Bacteria</taxon>
        <taxon>Bacillati</taxon>
        <taxon>Actinomycetota</taxon>
        <taxon>Actinomycetes</taxon>
        <taxon>Propionibacteriales</taxon>
        <taxon>Nocardioidaceae</taxon>
        <taxon>Mumia</taxon>
    </lineage>
</organism>
<evidence type="ECO:0000256" key="3">
    <source>
        <dbReference type="ARBA" id="ARBA00022840"/>
    </source>
</evidence>
<dbReference type="GO" id="GO:0042398">
    <property type="term" value="P:modified amino acid biosynthetic process"/>
    <property type="evidence" value="ECO:0007669"/>
    <property type="project" value="InterPro"/>
</dbReference>
<proteinExistence type="inferred from homology"/>
<dbReference type="InterPro" id="IPR006336">
    <property type="entry name" value="GCS2"/>
</dbReference>
<keyword evidence="3 5" id="KW-0067">ATP-binding</keyword>
<dbReference type="InterPro" id="IPR014746">
    <property type="entry name" value="Gln_synth/guanido_kin_cat_dom"/>
</dbReference>
<evidence type="ECO:0000256" key="5">
    <source>
        <dbReference type="HAMAP-Rule" id="MF_01609"/>
    </source>
</evidence>
<evidence type="ECO:0000256" key="4">
    <source>
        <dbReference type="ARBA" id="ARBA00048819"/>
    </source>
</evidence>
<name>A0A5Q6S369_9ACTN</name>
<dbReference type="SUPFAM" id="SSF55931">
    <property type="entry name" value="Glutamine synthetase/guanido kinase"/>
    <property type="match status" value="1"/>
</dbReference>
<dbReference type="Pfam" id="PF04107">
    <property type="entry name" value="GCS2"/>
    <property type="match status" value="1"/>
</dbReference>
<dbReference type="AlphaFoldDB" id="A0A5Q6S369"/>
<dbReference type="HAMAP" id="MF_01609">
    <property type="entry name" value="Glu_cys_ligase_2"/>
    <property type="match status" value="1"/>
</dbReference>
<keyword evidence="2 5" id="KW-0547">Nucleotide-binding</keyword>
<evidence type="ECO:0000256" key="1">
    <source>
        <dbReference type="ARBA" id="ARBA00022598"/>
    </source>
</evidence>
<dbReference type="Gene3D" id="3.30.590.20">
    <property type="match status" value="1"/>
</dbReference>
<gene>
    <name evidence="6" type="ORF">FE697_002585</name>
</gene>
<evidence type="ECO:0000256" key="2">
    <source>
        <dbReference type="ARBA" id="ARBA00022741"/>
    </source>
</evidence>
<evidence type="ECO:0000313" key="6">
    <source>
        <dbReference type="EMBL" id="KAA1424818.1"/>
    </source>
</evidence>
<comment type="caution">
    <text evidence="6">The sequence shown here is derived from an EMBL/GenBank/DDBJ whole genome shotgun (WGS) entry which is preliminary data.</text>
</comment>
<dbReference type="RefSeq" id="WP_149767970.1">
    <property type="nucleotide sequence ID" value="NZ_VDFQ02000001.1"/>
</dbReference>
<evidence type="ECO:0000313" key="7">
    <source>
        <dbReference type="Proteomes" id="UP000307768"/>
    </source>
</evidence>
<keyword evidence="1 5" id="KW-0436">Ligase</keyword>